<dbReference type="HOGENOM" id="CLU_1900261_0_0_1"/>
<dbReference type="InterPro" id="IPR006571">
    <property type="entry name" value="TLDc_dom"/>
</dbReference>
<dbReference type="AlphaFoldDB" id="A0C5C6"/>
<accession>A0C5C6</accession>
<organism evidence="2 3">
    <name type="scientific">Paramecium tetraurelia</name>
    <dbReference type="NCBI Taxonomy" id="5888"/>
    <lineage>
        <taxon>Eukaryota</taxon>
        <taxon>Sar</taxon>
        <taxon>Alveolata</taxon>
        <taxon>Ciliophora</taxon>
        <taxon>Intramacronucleata</taxon>
        <taxon>Oligohymenophorea</taxon>
        <taxon>Peniculida</taxon>
        <taxon>Parameciidae</taxon>
        <taxon>Paramecium</taxon>
    </lineage>
</organism>
<dbReference type="OrthoDB" id="10065050at2759"/>
<sequence>MANVKNLLTILFSWQSKQIKTLYAFVLLQQIFGAFCDKMLEIKNKYVGSIETFLFTLEPDKRKYNPTSGNRDFMMCAPDYLAFGSGKNGPAFQIDSELNKGFTYQSDTYDNPLFTDQKTQNKFKCLCIEVYYLK</sequence>
<dbReference type="InParanoid" id="A0C5C6"/>
<dbReference type="GeneID" id="5019175"/>
<feature type="domain" description="TLDc" evidence="1">
    <location>
        <begin position="1"/>
        <end position="134"/>
    </location>
</feature>
<evidence type="ECO:0000313" key="2">
    <source>
        <dbReference type="EMBL" id="CAK65993.1"/>
    </source>
</evidence>
<evidence type="ECO:0000313" key="3">
    <source>
        <dbReference type="Proteomes" id="UP000000600"/>
    </source>
</evidence>
<dbReference type="KEGG" id="ptm:GSPATT00006492001"/>
<dbReference type="SMART" id="SM00584">
    <property type="entry name" value="TLDc"/>
    <property type="match status" value="1"/>
</dbReference>
<evidence type="ECO:0000259" key="1">
    <source>
        <dbReference type="PROSITE" id="PS51886"/>
    </source>
</evidence>
<dbReference type="Pfam" id="PF07534">
    <property type="entry name" value="TLD"/>
    <property type="match status" value="1"/>
</dbReference>
<dbReference type="OMA" id="YVGSHET"/>
<reference evidence="2 3" key="1">
    <citation type="journal article" date="2006" name="Nature">
        <title>Global trends of whole-genome duplications revealed by the ciliate Paramecium tetraurelia.</title>
        <authorList>
            <consortium name="Genoscope"/>
            <person name="Aury J.-M."/>
            <person name="Jaillon O."/>
            <person name="Duret L."/>
            <person name="Noel B."/>
            <person name="Jubin C."/>
            <person name="Porcel B.M."/>
            <person name="Segurens B."/>
            <person name="Daubin V."/>
            <person name="Anthouard V."/>
            <person name="Aiach N."/>
            <person name="Arnaiz O."/>
            <person name="Billaut A."/>
            <person name="Beisson J."/>
            <person name="Blanc I."/>
            <person name="Bouhouche K."/>
            <person name="Camara F."/>
            <person name="Duharcourt S."/>
            <person name="Guigo R."/>
            <person name="Gogendeau D."/>
            <person name="Katinka M."/>
            <person name="Keller A.-M."/>
            <person name="Kissmehl R."/>
            <person name="Klotz C."/>
            <person name="Koll F."/>
            <person name="Le Moue A."/>
            <person name="Lepere C."/>
            <person name="Malinsky S."/>
            <person name="Nowacki M."/>
            <person name="Nowak J.K."/>
            <person name="Plattner H."/>
            <person name="Poulain J."/>
            <person name="Ruiz F."/>
            <person name="Serrano V."/>
            <person name="Zagulski M."/>
            <person name="Dessen P."/>
            <person name="Betermier M."/>
            <person name="Weissenbach J."/>
            <person name="Scarpelli C."/>
            <person name="Schachter V."/>
            <person name="Sperling L."/>
            <person name="Meyer E."/>
            <person name="Cohen J."/>
            <person name="Wincker P."/>
        </authorList>
    </citation>
    <scope>NUCLEOTIDE SEQUENCE [LARGE SCALE GENOMIC DNA]</scope>
    <source>
        <strain evidence="2 3">Stock d4-2</strain>
    </source>
</reference>
<keyword evidence="3" id="KW-1185">Reference proteome</keyword>
<dbReference type="EMBL" id="CT868041">
    <property type="protein sequence ID" value="CAK65993.1"/>
    <property type="molecule type" value="Genomic_DNA"/>
</dbReference>
<dbReference type="PANTHER" id="PTHR23354">
    <property type="entry name" value="NUCLEOLAR PROTEIN 7/ESTROGEN RECEPTOR COACTIVATOR-RELATED"/>
    <property type="match status" value="1"/>
</dbReference>
<proteinExistence type="predicted"/>
<name>A0C5C6_PARTE</name>
<gene>
    <name evidence="2" type="ORF">GSPATT00006492001</name>
</gene>
<dbReference type="RefSeq" id="XP_001433390.1">
    <property type="nucleotide sequence ID" value="XM_001433353.1"/>
</dbReference>
<dbReference type="PANTHER" id="PTHR23354:SF122">
    <property type="entry name" value="GTPASE-ACTIVATING PROTEIN SKYWALKER"/>
    <property type="match status" value="1"/>
</dbReference>
<dbReference type="PROSITE" id="PS51886">
    <property type="entry name" value="TLDC"/>
    <property type="match status" value="1"/>
</dbReference>
<dbReference type="Proteomes" id="UP000000600">
    <property type="component" value="Unassembled WGS sequence"/>
</dbReference>
<protein>
    <recommendedName>
        <fullName evidence="1">TLDc domain-containing protein</fullName>
    </recommendedName>
</protein>